<organism evidence="1 2">
    <name type="scientific">Microcystis novacekii Mn_MB_F_20050700_S1D</name>
    <dbReference type="NCBI Taxonomy" id="2486266"/>
    <lineage>
        <taxon>Bacteria</taxon>
        <taxon>Bacillati</taxon>
        <taxon>Cyanobacteriota</taxon>
        <taxon>Cyanophyceae</taxon>
        <taxon>Oscillatoriophycideae</taxon>
        <taxon>Chroococcales</taxon>
        <taxon>Microcystaceae</taxon>
        <taxon>Microcystis</taxon>
    </lineage>
</organism>
<evidence type="ECO:0000313" key="2">
    <source>
        <dbReference type="Proteomes" id="UP000319191"/>
    </source>
</evidence>
<proteinExistence type="predicted"/>
<accession>A0A552J784</accession>
<name>A0A552J784_9CHRO</name>
<dbReference type="Proteomes" id="UP000319191">
    <property type="component" value="Unassembled WGS sequence"/>
</dbReference>
<dbReference type="GO" id="GO:0016740">
    <property type="term" value="F:transferase activity"/>
    <property type="evidence" value="ECO:0007669"/>
    <property type="project" value="UniProtKB-KW"/>
</dbReference>
<protein>
    <submittedName>
        <fullName evidence="1">Glycosyltransferase family 1 protein</fullName>
    </submittedName>
</protein>
<dbReference type="EMBL" id="SFAV01000055">
    <property type="protein sequence ID" value="TRU91481.1"/>
    <property type="molecule type" value="Genomic_DNA"/>
</dbReference>
<comment type="caution">
    <text evidence="1">The sequence shown here is derived from an EMBL/GenBank/DDBJ whole genome shotgun (WGS) entry which is preliminary data.</text>
</comment>
<reference evidence="1 2" key="1">
    <citation type="submission" date="2019-01" db="EMBL/GenBank/DDBJ databases">
        <title>Coherence of Microcystis species and biogeography revealed through population genomics.</title>
        <authorList>
            <person name="Perez-Carrascal O.M."/>
            <person name="Terrat Y."/>
            <person name="Giani A."/>
            <person name="Fortin N."/>
            <person name="Tromas N."/>
            <person name="Shapiro B.J."/>
        </authorList>
    </citation>
    <scope>NUCLEOTIDE SEQUENCE [LARGE SCALE GENOMIC DNA]</scope>
    <source>
        <strain evidence="1">Mn_MB_F_20050700_S1D</strain>
    </source>
</reference>
<dbReference type="Gene3D" id="3.40.50.2000">
    <property type="entry name" value="Glycogen Phosphorylase B"/>
    <property type="match status" value="1"/>
</dbReference>
<dbReference type="AlphaFoldDB" id="A0A552J784"/>
<gene>
    <name evidence="1" type="ORF">EWV54_04345</name>
</gene>
<sequence>MKTIALVDPLWGGHHPTYLKFFAKTLLELGHEVIVLCPAPEEVNQWIIGFCPELTNRLHCFGLNEPLLPYFPLRRWQRRKMAIARWQQVAKIMEKIAAKLGKIPDLTFFAWLDSYLGSYLTAATSDHIFPYPWSGLYFQPPLRKNLKYQQLRRGILDPFAVLKSKHCPGVAVLDEGIADRLQRKIAKPVIAFPDFTDESPPDLDWQIVKDIAAKAGGKRIISLLGSLSEYKGLPTFVELSRQVPEGWLFVFAGNLSTIGLKDQEIETIKSFFCSEPENCFFYLTQIPSESQFNALVKISDVLFAVRENFPYSSNTLIKAACFQKLVIANQQYCIGERVKKFHLGYTIESGNIAQCVSLLEKLRTELSTGRLLIEPDFERYRQLHSTEQLITAFKKVLGFV</sequence>
<dbReference type="SUPFAM" id="SSF53756">
    <property type="entry name" value="UDP-Glycosyltransferase/glycogen phosphorylase"/>
    <property type="match status" value="1"/>
</dbReference>
<evidence type="ECO:0000313" key="1">
    <source>
        <dbReference type="EMBL" id="TRU91481.1"/>
    </source>
</evidence>
<keyword evidence="1" id="KW-0808">Transferase</keyword>